<gene>
    <name evidence="3" type="ORF">FIBSPDRAFT_953994</name>
</gene>
<reference evidence="3 4" key="1">
    <citation type="journal article" date="2016" name="Mol. Biol. Evol.">
        <title>Comparative Genomics of Early-Diverging Mushroom-Forming Fungi Provides Insights into the Origins of Lignocellulose Decay Capabilities.</title>
        <authorList>
            <person name="Nagy L.G."/>
            <person name="Riley R."/>
            <person name="Tritt A."/>
            <person name="Adam C."/>
            <person name="Daum C."/>
            <person name="Floudas D."/>
            <person name="Sun H."/>
            <person name="Yadav J.S."/>
            <person name="Pangilinan J."/>
            <person name="Larsson K.H."/>
            <person name="Matsuura K."/>
            <person name="Barry K."/>
            <person name="Labutti K."/>
            <person name="Kuo R."/>
            <person name="Ohm R.A."/>
            <person name="Bhattacharya S.S."/>
            <person name="Shirouzu T."/>
            <person name="Yoshinaga Y."/>
            <person name="Martin F.M."/>
            <person name="Grigoriev I.V."/>
            <person name="Hibbett D.S."/>
        </authorList>
    </citation>
    <scope>NUCLEOTIDE SEQUENCE [LARGE SCALE GENOMIC DNA]</scope>
    <source>
        <strain evidence="3 4">CBS 109695</strain>
    </source>
</reference>
<dbReference type="AlphaFoldDB" id="A0A166JMV2"/>
<accession>A0A166JMV2</accession>
<name>A0A166JMV2_9AGAM</name>
<feature type="domain" description="CxC2-like cysteine cluster KDZ transposase-associated" evidence="2">
    <location>
        <begin position="213"/>
        <end position="318"/>
    </location>
</feature>
<evidence type="ECO:0000313" key="3">
    <source>
        <dbReference type="EMBL" id="KZP21029.1"/>
    </source>
</evidence>
<organism evidence="3 4">
    <name type="scientific">Athelia psychrophila</name>
    <dbReference type="NCBI Taxonomy" id="1759441"/>
    <lineage>
        <taxon>Eukaryota</taxon>
        <taxon>Fungi</taxon>
        <taxon>Dikarya</taxon>
        <taxon>Basidiomycota</taxon>
        <taxon>Agaricomycotina</taxon>
        <taxon>Agaricomycetes</taxon>
        <taxon>Agaricomycetidae</taxon>
        <taxon>Atheliales</taxon>
        <taxon>Atheliaceae</taxon>
        <taxon>Athelia</taxon>
    </lineage>
</organism>
<sequence length="1063" mass="121824">MSRKRARANSPVQVQISRPRVAASESEEPPQPTQVNTYIHVGVDMSAGSRHTVRTEHVTRPMQTVDLSSLLAAENEGDLMVDADAEFDSFSAENTSYLPSIADEEVVEDPEATGTAGEQEDESRRPVRTVQDWIPHRQKYLDELLRIEGLGEEAQPPRCPCCPPESASEGKYKCEDCFGGALLCEKCTVEKHKFLPLHRLLSWSGAYFIRTSLYDLGYRVYLGHEGQCCPRAYEIIDGFTVVHTTGIHTLKVVFCGCDAHPPQNIQLLRARWFPATTAKPRSAFTFEVLNMFHLVNTQGKLSLYHFYNAVHRMSDNAGIREVKNRYDEMRPVMRMWRHLKMLKRAGRGHDPEGAKATRMGECAVECVACPHPGKNLPDGWESAPEGVKWLYSLMLTIDANFRLKLKDRGLQADPPLGDGWGHIVKSEPYKMYTDKYGSQVEPSQCDSELRAADHTTSRTSTAFKASGVGGVMCGRHGLVMKNGLGDLHKGERYAYMDFILFSVLFGLLIHSLVLSYDICCQWSKRLLIRVKQLPRLMQPADPELLQRATLVIPKMHIHNHRTSCQLDFNLNFIRYSGQCNGEEPERFWAHENPASMSTREMTDGARYETINDHAASWNWVKNASWGDRMLKAIKIAVHMKLKSEDAFDKFTKTFPREAVDKWVEMVIAWDRDKKEQNPYEEPMPTVTLASVMLELADEDTEETRQGISQLHETSPSRFLQKGLDLEDQQHKLRALFKDKASTLLRKAELLEKRNALRYRIDTWFSLQDLYIPQARALRTDTPSSSVCNAEDEILFLPSQLPAEDRAQPSMARLANKERRLRLGQADDALHEIRRLLRISSTILEFKRGQHLASQKITTRTRDLINNFRAKTSAATDRYIAAYDALNKLDPDGDWALSFKALNPSVDLHLPRREEDDDGPENRRELSWIWLVPQSEDAQRRVATADEVGDSMRVAWAKSGARKDRWSEQVRMLREEMRRIIHSFDTKARWWRRRAERRTDASLAVQRGAVAYAMRQADMYVAMASSCANKWYPFLMFKQLSVDWIEDYIPAMYEPYRPRHTDPH</sequence>
<proteinExistence type="predicted"/>
<dbReference type="OrthoDB" id="3257768at2759"/>
<dbReference type="InterPro" id="IPR041457">
    <property type="entry name" value="CxC2_KDZ-assoc"/>
</dbReference>
<dbReference type="Pfam" id="PF18758">
    <property type="entry name" value="KDZ"/>
    <property type="match status" value="1"/>
</dbReference>
<feature type="region of interest" description="Disordered" evidence="1">
    <location>
        <begin position="105"/>
        <end position="128"/>
    </location>
</feature>
<evidence type="ECO:0000313" key="4">
    <source>
        <dbReference type="Proteomes" id="UP000076532"/>
    </source>
</evidence>
<protein>
    <recommendedName>
        <fullName evidence="2">CxC2-like cysteine cluster KDZ transposase-associated domain-containing protein</fullName>
    </recommendedName>
</protein>
<evidence type="ECO:0000259" key="2">
    <source>
        <dbReference type="Pfam" id="PF18803"/>
    </source>
</evidence>
<dbReference type="Pfam" id="PF18803">
    <property type="entry name" value="CxC2"/>
    <property type="match status" value="1"/>
</dbReference>
<dbReference type="PANTHER" id="PTHR33104:SF2">
    <property type="entry name" value="CXC3 LIKE CYSTEINE CLUSTER DOMAIN-CONTAINING PROTEIN"/>
    <property type="match status" value="1"/>
</dbReference>
<dbReference type="STRING" id="436010.A0A166JMV2"/>
<evidence type="ECO:0000256" key="1">
    <source>
        <dbReference type="SAM" id="MobiDB-lite"/>
    </source>
</evidence>
<dbReference type="InterPro" id="IPR040521">
    <property type="entry name" value="KDZ"/>
</dbReference>
<keyword evidence="4" id="KW-1185">Reference proteome</keyword>
<dbReference type="PANTHER" id="PTHR33104">
    <property type="entry name" value="SI:DKEY-29D5.2"/>
    <property type="match status" value="1"/>
</dbReference>
<dbReference type="EMBL" id="KV417550">
    <property type="protein sequence ID" value="KZP21029.1"/>
    <property type="molecule type" value="Genomic_DNA"/>
</dbReference>
<dbReference type="Proteomes" id="UP000076532">
    <property type="component" value="Unassembled WGS sequence"/>
</dbReference>
<feature type="region of interest" description="Disordered" evidence="1">
    <location>
        <begin position="1"/>
        <end position="34"/>
    </location>
</feature>